<dbReference type="WBParaSite" id="BTMF_0000160801-mRNA-1">
    <property type="protein sequence ID" value="BTMF_0000160801-mRNA-1"/>
    <property type="gene ID" value="BTMF_0000160801"/>
</dbReference>
<evidence type="ECO:0000313" key="8">
    <source>
        <dbReference type="WBParaSite" id="BTMF_0000160801-mRNA-1"/>
    </source>
</evidence>
<comment type="subcellular location">
    <subcellularLocation>
        <location evidence="1">Membrane</location>
        <topology evidence="1">Multi-pass membrane protein</topology>
    </subcellularLocation>
</comment>
<evidence type="ECO:0000313" key="7">
    <source>
        <dbReference type="Proteomes" id="UP000280834"/>
    </source>
</evidence>
<evidence type="ECO:0000256" key="3">
    <source>
        <dbReference type="ARBA" id="ARBA00022989"/>
    </source>
</evidence>
<evidence type="ECO:0000256" key="5">
    <source>
        <dbReference type="SAM" id="Phobius"/>
    </source>
</evidence>
<feature type="transmembrane region" description="Helical" evidence="5">
    <location>
        <begin position="294"/>
        <end position="315"/>
    </location>
</feature>
<evidence type="ECO:0000256" key="2">
    <source>
        <dbReference type="ARBA" id="ARBA00022692"/>
    </source>
</evidence>
<feature type="transmembrane region" description="Helical" evidence="5">
    <location>
        <begin position="112"/>
        <end position="131"/>
    </location>
</feature>
<reference evidence="8" key="1">
    <citation type="submission" date="2017-02" db="UniProtKB">
        <authorList>
            <consortium name="WormBaseParasite"/>
        </authorList>
    </citation>
    <scope>IDENTIFICATION</scope>
</reference>
<feature type="transmembrane region" description="Helical" evidence="5">
    <location>
        <begin position="44"/>
        <end position="69"/>
    </location>
</feature>
<reference evidence="6 7" key="2">
    <citation type="submission" date="2018-11" db="EMBL/GenBank/DDBJ databases">
        <authorList>
            <consortium name="Pathogen Informatics"/>
        </authorList>
    </citation>
    <scope>NUCLEOTIDE SEQUENCE [LARGE SCALE GENOMIC DNA]</scope>
</reference>
<keyword evidence="4 5" id="KW-0472">Membrane</keyword>
<dbReference type="InterPro" id="IPR005178">
    <property type="entry name" value="Ostalpha/TMEM184C"/>
</dbReference>
<protein>
    <submittedName>
        <fullName evidence="8">Organic solute transporter alpha-like protein 3</fullName>
    </submittedName>
</protein>
<sequence>MKFDELTKKILELADWSSSGRNCTSLSDQPSAYFFIKNVNGAQFILILFASVFTFIVLFLAAIHWFYVWMYVAEEKRQNKLYFLLSLFPVSAMCCYIGMISPRTSMMMSSLGVLYFLTCLFILISLINHLFGSREAFATILLLDKKPIDFQSPPFCCCCSFLPKAKSSKSFNSRRNLRQLEWLVLQAPVVRAMIVTFNVIAIAEWREAANKYIHFSETISVASLLLAIFGVHTLARLTSDKLRRYGFMTIFRVVDIALLFFTAQQPIIFENILIRFNVLKCGPLLSTLDNARLICNFVIIVEMLLLSLFITFMVAPSRSALFDLYGSKESNDMQSRLTQESLLSNRETDVIVLA</sequence>
<feature type="transmembrane region" description="Helical" evidence="5">
    <location>
        <begin position="182"/>
        <end position="203"/>
    </location>
</feature>
<dbReference type="GO" id="GO:0016020">
    <property type="term" value="C:membrane"/>
    <property type="evidence" value="ECO:0007669"/>
    <property type="project" value="UniProtKB-SubCell"/>
</dbReference>
<gene>
    <name evidence="6" type="ORF">BTMF_LOCUS945</name>
</gene>
<dbReference type="EMBL" id="UZAG01000619">
    <property type="protein sequence ID" value="VDO09029.1"/>
    <property type="molecule type" value="Genomic_DNA"/>
</dbReference>
<accession>A0A0R3Q5L3</accession>
<organism evidence="8">
    <name type="scientific">Brugia timori</name>
    <dbReference type="NCBI Taxonomy" id="42155"/>
    <lineage>
        <taxon>Eukaryota</taxon>
        <taxon>Metazoa</taxon>
        <taxon>Ecdysozoa</taxon>
        <taxon>Nematoda</taxon>
        <taxon>Chromadorea</taxon>
        <taxon>Rhabditida</taxon>
        <taxon>Spirurina</taxon>
        <taxon>Spiruromorpha</taxon>
        <taxon>Filarioidea</taxon>
        <taxon>Onchocercidae</taxon>
        <taxon>Brugia</taxon>
    </lineage>
</organism>
<keyword evidence="3 5" id="KW-1133">Transmembrane helix</keyword>
<evidence type="ECO:0000313" key="6">
    <source>
        <dbReference type="EMBL" id="VDO09029.1"/>
    </source>
</evidence>
<dbReference type="AlphaFoldDB" id="A0A0R3Q5L3"/>
<name>A0A0R3Q5L3_9BILA</name>
<dbReference type="Proteomes" id="UP000280834">
    <property type="component" value="Unassembled WGS sequence"/>
</dbReference>
<feature type="transmembrane region" description="Helical" evidence="5">
    <location>
        <begin position="81"/>
        <end position="100"/>
    </location>
</feature>
<dbReference type="Pfam" id="PF03619">
    <property type="entry name" value="Solute_trans_a"/>
    <property type="match status" value="1"/>
</dbReference>
<evidence type="ECO:0000256" key="1">
    <source>
        <dbReference type="ARBA" id="ARBA00004141"/>
    </source>
</evidence>
<proteinExistence type="predicted"/>
<dbReference type="PANTHER" id="PTHR23423">
    <property type="entry name" value="ORGANIC SOLUTE TRANSPORTER-RELATED"/>
    <property type="match status" value="1"/>
</dbReference>
<evidence type="ECO:0000256" key="4">
    <source>
        <dbReference type="ARBA" id="ARBA00023136"/>
    </source>
</evidence>
<dbReference type="STRING" id="42155.A0A0R3Q5L3"/>
<keyword evidence="2 5" id="KW-0812">Transmembrane</keyword>
<dbReference type="SMART" id="SM01417">
    <property type="entry name" value="Solute_trans_a"/>
    <property type="match status" value="1"/>
</dbReference>
<keyword evidence="7" id="KW-1185">Reference proteome</keyword>
<feature type="transmembrane region" description="Helical" evidence="5">
    <location>
        <begin position="215"/>
        <end position="235"/>
    </location>
</feature>